<accession>A0A8S3W5G0</accession>
<sequence length="119" mass="13966">MKAIQNIDEAWNEVKNKTGEMELKKMEAPRRTVQMQRQVLEDIPAVIEGSEPEDVEVVDIEELVTTYDEPLGNEDLFELQNNPINNEEKQVEESFIFKRNTKCSFKNVFRFGHIAEHRQ</sequence>
<reference evidence="1" key="1">
    <citation type="submission" date="2021-04" db="EMBL/GenBank/DDBJ databases">
        <authorList>
            <person name="Tunstrom K."/>
        </authorList>
    </citation>
    <scope>NUCLEOTIDE SEQUENCE</scope>
</reference>
<keyword evidence="2" id="KW-1185">Reference proteome</keyword>
<evidence type="ECO:0000313" key="2">
    <source>
        <dbReference type="Proteomes" id="UP000691718"/>
    </source>
</evidence>
<protein>
    <submittedName>
        <fullName evidence="1">(apollo) hypothetical protein</fullName>
    </submittedName>
</protein>
<proteinExistence type="predicted"/>
<organism evidence="1 2">
    <name type="scientific">Parnassius apollo</name>
    <name type="common">Apollo butterfly</name>
    <name type="synonym">Papilio apollo</name>
    <dbReference type="NCBI Taxonomy" id="110799"/>
    <lineage>
        <taxon>Eukaryota</taxon>
        <taxon>Metazoa</taxon>
        <taxon>Ecdysozoa</taxon>
        <taxon>Arthropoda</taxon>
        <taxon>Hexapoda</taxon>
        <taxon>Insecta</taxon>
        <taxon>Pterygota</taxon>
        <taxon>Neoptera</taxon>
        <taxon>Endopterygota</taxon>
        <taxon>Lepidoptera</taxon>
        <taxon>Glossata</taxon>
        <taxon>Ditrysia</taxon>
        <taxon>Papilionoidea</taxon>
        <taxon>Papilionidae</taxon>
        <taxon>Parnassiinae</taxon>
        <taxon>Parnassini</taxon>
        <taxon>Parnassius</taxon>
        <taxon>Parnassius</taxon>
    </lineage>
</organism>
<gene>
    <name evidence="1" type="ORF">PAPOLLO_LOCUS2348</name>
</gene>
<dbReference type="EMBL" id="CAJQZP010000160">
    <property type="protein sequence ID" value="CAG4941889.1"/>
    <property type="molecule type" value="Genomic_DNA"/>
</dbReference>
<dbReference type="Proteomes" id="UP000691718">
    <property type="component" value="Unassembled WGS sequence"/>
</dbReference>
<evidence type="ECO:0000313" key="1">
    <source>
        <dbReference type="EMBL" id="CAG4941889.1"/>
    </source>
</evidence>
<comment type="caution">
    <text evidence="1">The sequence shown here is derived from an EMBL/GenBank/DDBJ whole genome shotgun (WGS) entry which is preliminary data.</text>
</comment>
<name>A0A8S3W5G0_PARAO</name>
<dbReference type="AlphaFoldDB" id="A0A8S3W5G0"/>
<dbReference type="OrthoDB" id="7309400at2759"/>